<organism evidence="3 4">
    <name type="scientific">Leptothrix discophora</name>
    <dbReference type="NCBI Taxonomy" id="89"/>
    <lineage>
        <taxon>Bacteria</taxon>
        <taxon>Pseudomonadati</taxon>
        <taxon>Pseudomonadota</taxon>
        <taxon>Betaproteobacteria</taxon>
        <taxon>Burkholderiales</taxon>
        <taxon>Sphaerotilaceae</taxon>
        <taxon>Leptothrix</taxon>
    </lineage>
</organism>
<evidence type="ECO:0000313" key="3">
    <source>
        <dbReference type="EMBL" id="MDP4300244.1"/>
    </source>
</evidence>
<sequence length="376" mass="40264">MSVLSAASKPVLALALILGLCAVPSGPADAAQQTYIALNKAPDKAPNKAPRKPARAAQVDTPPYGLREDVQAWIREQQAAHPEWPADWVARTIGQARHIPQVPQLIMPPPAGTAKNWTAYRARFVESRRIAAGVAFWREHADALARAEARWGVPAEVIVGIIGVETLYGRHTGRLRTVDALATLAFDFPSGRSDRSAFFRSELSALLELALRDGIALDTLRGSYAGALGWPQFMPSSWLRHAVDFDGDGRIALQDSPVDAIGSVANFLAAHGWQPGLPSSYGVSPPSQADALATLLAPDIKPSFAPVAMAQLGAALDEAAMEHGGPLALIRLENGDTAEPTYLAGTQNFWVLTRYNWSAYYASAVLELGRAVAQAR</sequence>
<proteinExistence type="predicted"/>
<gene>
    <name evidence="3" type="primary">mltB</name>
    <name evidence="3" type="ORF">Q8X39_06315</name>
</gene>
<dbReference type="CDD" id="cd13399">
    <property type="entry name" value="Slt35-like"/>
    <property type="match status" value="1"/>
</dbReference>
<dbReference type="Pfam" id="PF13406">
    <property type="entry name" value="SLT_2"/>
    <property type="match status" value="1"/>
</dbReference>
<keyword evidence="1" id="KW-0732">Signal</keyword>
<feature type="chain" id="PRO_5046942545" evidence="1">
    <location>
        <begin position="31"/>
        <end position="376"/>
    </location>
</feature>
<dbReference type="Proteomes" id="UP001235760">
    <property type="component" value="Unassembled WGS sequence"/>
</dbReference>
<name>A0ABT9G180_LEPDI</name>
<dbReference type="InterPro" id="IPR011757">
    <property type="entry name" value="Lytic_transglycosylase_MltB"/>
</dbReference>
<reference evidence="3 4" key="1">
    <citation type="submission" date="2023-08" db="EMBL/GenBank/DDBJ databases">
        <authorList>
            <person name="Roldan D.M."/>
            <person name="Menes R.J."/>
        </authorList>
    </citation>
    <scope>NUCLEOTIDE SEQUENCE [LARGE SCALE GENOMIC DNA]</scope>
    <source>
        <strain evidence="3 4">CCM 2812</strain>
    </source>
</reference>
<evidence type="ECO:0000259" key="2">
    <source>
        <dbReference type="Pfam" id="PF13406"/>
    </source>
</evidence>
<accession>A0ABT9G180</accession>
<feature type="signal peptide" evidence="1">
    <location>
        <begin position="1"/>
        <end position="30"/>
    </location>
</feature>
<dbReference type="Gene3D" id="1.10.530.10">
    <property type="match status" value="1"/>
</dbReference>
<comment type="caution">
    <text evidence="3">The sequence shown here is derived from an EMBL/GenBank/DDBJ whole genome shotgun (WGS) entry which is preliminary data.</text>
</comment>
<protein>
    <submittedName>
        <fullName evidence="3">Lytic murein transglycosylase B</fullName>
    </submittedName>
</protein>
<feature type="domain" description="Transglycosylase SLT" evidence="2">
    <location>
        <begin position="76"/>
        <end position="369"/>
    </location>
</feature>
<dbReference type="EMBL" id="JAUZEE010000003">
    <property type="protein sequence ID" value="MDP4300244.1"/>
    <property type="molecule type" value="Genomic_DNA"/>
</dbReference>
<dbReference type="NCBIfam" id="TIGR02282">
    <property type="entry name" value="MltB"/>
    <property type="match status" value="1"/>
</dbReference>
<dbReference type="InterPro" id="IPR023346">
    <property type="entry name" value="Lysozyme-like_dom_sf"/>
</dbReference>
<evidence type="ECO:0000313" key="4">
    <source>
        <dbReference type="Proteomes" id="UP001235760"/>
    </source>
</evidence>
<keyword evidence="4" id="KW-1185">Reference proteome</keyword>
<dbReference type="InterPro" id="IPR031304">
    <property type="entry name" value="SLT_2"/>
</dbReference>
<dbReference type="PANTHER" id="PTHR30163">
    <property type="entry name" value="MEMBRANE-BOUND LYTIC MUREIN TRANSGLYCOSYLASE B"/>
    <property type="match status" value="1"/>
</dbReference>
<dbReference type="RefSeq" id="WP_305748810.1">
    <property type="nucleotide sequence ID" value="NZ_JAUZEE010000003.1"/>
</dbReference>
<dbReference type="InterPro" id="IPR043426">
    <property type="entry name" value="MltB-like"/>
</dbReference>
<dbReference type="SUPFAM" id="SSF53955">
    <property type="entry name" value="Lysozyme-like"/>
    <property type="match status" value="1"/>
</dbReference>
<dbReference type="Gene3D" id="1.10.8.350">
    <property type="entry name" value="Bacterial muramidase"/>
    <property type="match status" value="1"/>
</dbReference>
<evidence type="ECO:0000256" key="1">
    <source>
        <dbReference type="SAM" id="SignalP"/>
    </source>
</evidence>
<dbReference type="PANTHER" id="PTHR30163:SF9">
    <property type="entry name" value="MEMBRANE-BOUND LYTIC MUREIN TRANSGLYCOSYLASE B"/>
    <property type="match status" value="1"/>
</dbReference>